<dbReference type="PANTHER" id="PTHR30050:SF2">
    <property type="entry name" value="CHROMOSOMAL REPLICATION INITIATOR PROTEIN DNAA"/>
    <property type="match status" value="1"/>
</dbReference>
<comment type="function">
    <text evidence="8 10">Plays an essential role in the initiation and regulation of chromosomal replication. ATP-DnaA binds to the origin of replication (oriC) to initiate formation of the DNA replication initiation complex once per cell cycle. Binds the DnaA box (a 9 base pair repeat at the origin) and separates the double-stranded (ds)DNA. Forms a right-handed helical filament on oriC DNA; dsDNA binds to the exterior of the filament while single-stranded (ss)DNA is stabiized in the filament's interior. The ATP-DnaA-oriC complex binds and stabilizes one strand of the AT-rich DNA unwinding element (DUE), permitting loading of DNA polymerase. After initiation quickly degrades to an ADP-DnaA complex that is not apt for DNA replication. Binds acidic phospholipids.</text>
</comment>
<protein>
    <recommendedName>
        <fullName evidence="8 9">Chromosomal replication initiator protein DnaA</fullName>
    </recommendedName>
</protein>
<dbReference type="GO" id="GO:0005886">
    <property type="term" value="C:plasma membrane"/>
    <property type="evidence" value="ECO:0007669"/>
    <property type="project" value="TreeGrafter"/>
</dbReference>
<feature type="domain" description="Chromosomal replication initiator DnaA C-terminal" evidence="14">
    <location>
        <begin position="401"/>
        <end position="470"/>
    </location>
</feature>
<proteinExistence type="inferred from homology"/>
<dbReference type="InterPro" id="IPR013317">
    <property type="entry name" value="DnaA_dom"/>
</dbReference>
<feature type="binding site" evidence="8">
    <location>
        <position position="205"/>
    </location>
    <ligand>
        <name>ATP</name>
        <dbReference type="ChEBI" id="CHEBI:30616"/>
    </ligand>
</feature>
<dbReference type="Pfam" id="PF08299">
    <property type="entry name" value="Bac_DnaA_C"/>
    <property type="match status" value="1"/>
</dbReference>
<dbReference type="Gene3D" id="1.10.8.60">
    <property type="match status" value="1"/>
</dbReference>
<dbReference type="Gene3D" id="3.30.300.180">
    <property type="match status" value="1"/>
</dbReference>
<dbReference type="Pfam" id="PF11638">
    <property type="entry name" value="DnaA_N"/>
    <property type="match status" value="1"/>
</dbReference>
<evidence type="ECO:0000259" key="14">
    <source>
        <dbReference type="SMART" id="SM00760"/>
    </source>
</evidence>
<dbReference type="InterPro" id="IPR020591">
    <property type="entry name" value="Chromosome_initiator_DnaA-like"/>
</dbReference>
<evidence type="ECO:0000256" key="9">
    <source>
        <dbReference type="NCBIfam" id="TIGR00362"/>
    </source>
</evidence>
<dbReference type="GO" id="GO:0006270">
    <property type="term" value="P:DNA replication initiation"/>
    <property type="evidence" value="ECO:0007669"/>
    <property type="project" value="UniProtKB-UniRule"/>
</dbReference>
<evidence type="ECO:0000256" key="3">
    <source>
        <dbReference type="ARBA" id="ARBA00022705"/>
    </source>
</evidence>
<dbReference type="CDD" id="cd00009">
    <property type="entry name" value="AAA"/>
    <property type="match status" value="1"/>
</dbReference>
<dbReference type="InterPro" id="IPR001957">
    <property type="entry name" value="Chromosome_initiator_DnaA"/>
</dbReference>
<comment type="domain">
    <text evidence="8">Domain I is involved in oligomerization and binding regulators, domain II is flexibile and of varying length in different bacteria, domain III forms the AAA+ region, while domain IV binds dsDNA.</text>
</comment>
<evidence type="ECO:0000256" key="2">
    <source>
        <dbReference type="ARBA" id="ARBA00022490"/>
    </source>
</evidence>
<dbReference type="GO" id="GO:0005524">
    <property type="term" value="F:ATP binding"/>
    <property type="evidence" value="ECO:0007669"/>
    <property type="project" value="UniProtKB-UniRule"/>
</dbReference>
<keyword evidence="16" id="KW-1185">Reference proteome</keyword>
<dbReference type="SUPFAM" id="SSF52540">
    <property type="entry name" value="P-loop containing nucleoside triphosphate hydrolases"/>
    <property type="match status" value="1"/>
</dbReference>
<comment type="subcellular location">
    <subcellularLocation>
        <location evidence="8">Cytoplasm</location>
    </subcellularLocation>
</comment>
<sequence>MDISELWERVRRQLRREFGPAAYNSWVRPMTVSSRDDREVTLGLPTRFMRDWVMTHYADRIRDLWSGSDPGGRSLIFEVSPSVQDDIGLVAVSDPDAVADDALDGAGRANGAARGRGNGNGNGNGGTRWSADTDSPARPTLGASVVDRGAGEVFSAPLDPRFTFDRFVTGKPNEFAYAAAKRVADSEHVPFNPLFLYGGVGLGKTHLMHAIAHRIRESHPHRRVAYLSAEKFMYSFIRALRMQDTISFKEQFRSVDVLMIDDVQFISGKESTQEEFFHTFNALVDQGRQIVLSADKSPNDLEEIGNRLRSRLAMGLVADLHPTTYELRLAILASKTEHLGADVPPKVLEFIAHKIVSNGREVEGALTRLVAHSQLVGRPITLEATREVLHDLLRTHDRRLTIEEIQKKVAEHYNVRVADMSSARRSRAVARPRQVAMYLSKQLTQRSLPEIGRKFGGRDHTTVMHAVKKIEELSQTDAAFAEDVDLLRRMLES</sequence>
<evidence type="ECO:0000256" key="11">
    <source>
        <dbReference type="RuleBase" id="RU004227"/>
    </source>
</evidence>
<feature type="binding site" evidence="8">
    <location>
        <position position="203"/>
    </location>
    <ligand>
        <name>ATP</name>
        <dbReference type="ChEBI" id="CHEBI:30616"/>
    </ligand>
</feature>
<evidence type="ECO:0000256" key="1">
    <source>
        <dbReference type="ARBA" id="ARBA00006583"/>
    </source>
</evidence>
<reference evidence="15 16" key="1">
    <citation type="submission" date="2016-10" db="EMBL/GenBank/DDBJ databases">
        <authorList>
            <person name="de Groot N.N."/>
        </authorList>
    </citation>
    <scope>NUCLEOTIDE SEQUENCE [LARGE SCALE GENOMIC DNA]</scope>
    <source>
        <strain evidence="15 16">ATCC 700224</strain>
    </source>
</reference>
<evidence type="ECO:0000256" key="12">
    <source>
        <dbReference type="SAM" id="MobiDB-lite"/>
    </source>
</evidence>
<keyword evidence="5 8" id="KW-0067">ATP-binding</keyword>
<dbReference type="PROSITE" id="PS01008">
    <property type="entry name" value="DNAA"/>
    <property type="match status" value="1"/>
</dbReference>
<feature type="binding site" evidence="8">
    <location>
        <position position="201"/>
    </location>
    <ligand>
        <name>ATP</name>
        <dbReference type="ChEBI" id="CHEBI:30616"/>
    </ligand>
</feature>
<dbReference type="Pfam" id="PF00308">
    <property type="entry name" value="Bac_DnaA"/>
    <property type="match status" value="1"/>
</dbReference>
<gene>
    <name evidence="8" type="primary">dnaA</name>
    <name evidence="15" type="ORF">SAMN05421720_10839</name>
</gene>
<feature type="compositionally biased region" description="Gly residues" evidence="12">
    <location>
        <begin position="114"/>
        <end position="126"/>
    </location>
</feature>
<feature type="binding site" evidence="8">
    <location>
        <position position="204"/>
    </location>
    <ligand>
        <name>ATP</name>
        <dbReference type="ChEBI" id="CHEBI:30616"/>
    </ligand>
</feature>
<evidence type="ECO:0000313" key="15">
    <source>
        <dbReference type="EMBL" id="SDE55268.1"/>
    </source>
</evidence>
<evidence type="ECO:0000256" key="7">
    <source>
        <dbReference type="ARBA" id="ARBA00023125"/>
    </source>
</evidence>
<comment type="subunit">
    <text evidence="8">Oligomerizes as a right-handed, spiral filament on DNA at oriC.</text>
</comment>
<dbReference type="SMART" id="SM00760">
    <property type="entry name" value="Bac_DnaA_C"/>
    <property type="match status" value="1"/>
</dbReference>
<dbReference type="InterPro" id="IPR024633">
    <property type="entry name" value="DnaA_N_dom"/>
</dbReference>
<dbReference type="OrthoDB" id="9807019at2"/>
<dbReference type="InterPro" id="IPR010921">
    <property type="entry name" value="Trp_repressor/repl_initiator"/>
</dbReference>
<accession>A0A1G7DUY5</accession>
<dbReference type="InterPro" id="IPR018312">
    <property type="entry name" value="Chromosome_initiator_DnaA_CS"/>
</dbReference>
<dbReference type="GO" id="GO:0003688">
    <property type="term" value="F:DNA replication origin binding"/>
    <property type="evidence" value="ECO:0007669"/>
    <property type="project" value="UniProtKB-UniRule"/>
</dbReference>
<evidence type="ECO:0000256" key="5">
    <source>
        <dbReference type="ARBA" id="ARBA00022840"/>
    </source>
</evidence>
<name>A0A1G7DUY5_9PROT</name>
<dbReference type="InterPro" id="IPR013159">
    <property type="entry name" value="DnaA_C"/>
</dbReference>
<evidence type="ECO:0000313" key="16">
    <source>
        <dbReference type="Proteomes" id="UP000199412"/>
    </source>
</evidence>
<dbReference type="GO" id="GO:0005737">
    <property type="term" value="C:cytoplasm"/>
    <property type="evidence" value="ECO:0007669"/>
    <property type="project" value="UniProtKB-SubCell"/>
</dbReference>
<feature type="domain" description="AAA+ ATPase" evidence="13">
    <location>
        <begin position="190"/>
        <end position="318"/>
    </location>
</feature>
<dbReference type="PANTHER" id="PTHR30050">
    <property type="entry name" value="CHROMOSOMAL REPLICATION INITIATOR PROTEIN DNAA"/>
    <property type="match status" value="1"/>
</dbReference>
<dbReference type="GO" id="GO:0008289">
    <property type="term" value="F:lipid binding"/>
    <property type="evidence" value="ECO:0007669"/>
    <property type="project" value="UniProtKB-KW"/>
</dbReference>
<comment type="caution">
    <text evidence="8">Lacks conserved residue(s) required for the propagation of feature annotation.</text>
</comment>
<dbReference type="Proteomes" id="UP000199412">
    <property type="component" value="Unassembled WGS sequence"/>
</dbReference>
<evidence type="ECO:0000259" key="13">
    <source>
        <dbReference type="SMART" id="SM00382"/>
    </source>
</evidence>
<comment type="similarity">
    <text evidence="1 8 11">Belongs to the DnaA family.</text>
</comment>
<dbReference type="InterPro" id="IPR003593">
    <property type="entry name" value="AAA+_ATPase"/>
</dbReference>
<dbReference type="NCBIfam" id="TIGR00362">
    <property type="entry name" value="DnaA"/>
    <property type="match status" value="1"/>
</dbReference>
<dbReference type="STRING" id="69960.SAMN05421720_10839"/>
<keyword evidence="6 8" id="KW-0446">Lipid-binding</keyword>
<organism evidence="15 16">
    <name type="scientific">Rhodospira trueperi</name>
    <dbReference type="NCBI Taxonomy" id="69960"/>
    <lineage>
        <taxon>Bacteria</taxon>
        <taxon>Pseudomonadati</taxon>
        <taxon>Pseudomonadota</taxon>
        <taxon>Alphaproteobacteria</taxon>
        <taxon>Rhodospirillales</taxon>
        <taxon>Rhodospirillaceae</taxon>
        <taxon>Rhodospira</taxon>
    </lineage>
</organism>
<keyword evidence="3 8" id="KW-0235">DNA replication</keyword>
<dbReference type="EMBL" id="FNAP01000008">
    <property type="protein sequence ID" value="SDE55268.1"/>
    <property type="molecule type" value="Genomic_DNA"/>
</dbReference>
<feature type="region of interest" description="Domain III, AAA+ region" evidence="8">
    <location>
        <begin position="157"/>
        <end position="373"/>
    </location>
</feature>
<keyword evidence="4 8" id="KW-0547">Nucleotide-binding</keyword>
<dbReference type="GO" id="GO:0006275">
    <property type="term" value="P:regulation of DNA replication"/>
    <property type="evidence" value="ECO:0007669"/>
    <property type="project" value="UniProtKB-UniRule"/>
</dbReference>
<dbReference type="AlphaFoldDB" id="A0A1G7DUY5"/>
<dbReference type="CDD" id="cd06571">
    <property type="entry name" value="Bac_DnaA_C"/>
    <property type="match status" value="1"/>
</dbReference>
<dbReference type="InterPro" id="IPR038454">
    <property type="entry name" value="DnaA_N_sf"/>
</dbReference>
<dbReference type="InterPro" id="IPR027417">
    <property type="entry name" value="P-loop_NTPase"/>
</dbReference>
<evidence type="ECO:0000256" key="4">
    <source>
        <dbReference type="ARBA" id="ARBA00022741"/>
    </source>
</evidence>
<evidence type="ECO:0000256" key="10">
    <source>
        <dbReference type="RuleBase" id="RU000577"/>
    </source>
</evidence>
<dbReference type="FunFam" id="3.40.50.300:FF:000668">
    <property type="entry name" value="Chromosomal replication initiator protein DnaA"/>
    <property type="match status" value="1"/>
</dbReference>
<dbReference type="HAMAP" id="MF_00377">
    <property type="entry name" value="DnaA_bact"/>
    <property type="match status" value="1"/>
</dbReference>
<feature type="region of interest" description="Disordered" evidence="12">
    <location>
        <begin position="103"/>
        <end position="139"/>
    </location>
</feature>
<keyword evidence="2 8" id="KW-0963">Cytoplasm</keyword>
<evidence type="ECO:0000256" key="6">
    <source>
        <dbReference type="ARBA" id="ARBA00023121"/>
    </source>
</evidence>
<feature type="region of interest" description="Domain I, interacts with DnaA modulators" evidence="8">
    <location>
        <begin position="1"/>
        <end position="109"/>
    </location>
</feature>
<dbReference type="Gene3D" id="3.40.50.300">
    <property type="entry name" value="P-loop containing nucleotide triphosphate hydrolases"/>
    <property type="match status" value="1"/>
</dbReference>
<evidence type="ECO:0000256" key="8">
    <source>
        <dbReference type="HAMAP-Rule" id="MF_00377"/>
    </source>
</evidence>
<dbReference type="SMART" id="SM00382">
    <property type="entry name" value="AAA"/>
    <property type="match status" value="1"/>
</dbReference>
<dbReference type="SUPFAM" id="SSF48295">
    <property type="entry name" value="TrpR-like"/>
    <property type="match status" value="1"/>
</dbReference>
<dbReference type="Gene3D" id="1.10.1750.10">
    <property type="match status" value="1"/>
</dbReference>
<dbReference type="FunFam" id="1.10.1750.10:FF:000002">
    <property type="entry name" value="Chromosomal replication initiator protein DnaA"/>
    <property type="match status" value="1"/>
</dbReference>
<dbReference type="RefSeq" id="WP_092786370.1">
    <property type="nucleotide sequence ID" value="NZ_FNAP01000008.1"/>
</dbReference>
<dbReference type="PRINTS" id="PR00051">
    <property type="entry name" value="DNAA"/>
</dbReference>
<feature type="region of interest" description="Domain IV, binds dsDNA" evidence="8">
    <location>
        <begin position="374"/>
        <end position="493"/>
    </location>
</feature>
<keyword evidence="7 8" id="KW-0238">DNA-binding</keyword>